<name>A0ABV6QZC3_9CAUL</name>
<keyword evidence="5 8" id="KW-1133">Transmembrane helix</keyword>
<evidence type="ECO:0000313" key="9">
    <source>
        <dbReference type="EMBL" id="MFC0632717.1"/>
    </source>
</evidence>
<evidence type="ECO:0000256" key="3">
    <source>
        <dbReference type="ARBA" id="ARBA00022475"/>
    </source>
</evidence>
<keyword evidence="2" id="KW-0813">Transport</keyword>
<dbReference type="Gene3D" id="1.10.3860.10">
    <property type="entry name" value="Sodium:dicarboxylate symporter"/>
    <property type="match status" value="1"/>
</dbReference>
<feature type="compositionally biased region" description="Low complexity" evidence="7">
    <location>
        <begin position="426"/>
        <end position="442"/>
    </location>
</feature>
<feature type="transmembrane region" description="Helical" evidence="8">
    <location>
        <begin position="351"/>
        <end position="369"/>
    </location>
</feature>
<dbReference type="PRINTS" id="PR00173">
    <property type="entry name" value="EDTRNSPORT"/>
</dbReference>
<sequence>MTSKRGGAPLYAWILLGFLIGMGAGLYVNLYVGAETPWVQSVTDNVTGPIGQIFLKLLFMLVIPLLFSALAVGVAEMGDLSSLGRVGFKTLAFTIVLSAIAVLIGLGMVNAFRPGDGVDPALAQALLEDSREAAGAIVGNAPQSIEAGQFFLDLIPSNVFTAAAENQILPVMVFALFFGVGLVMARSAATDRLQEALQGLFEVMMKLINLVIKLAPIAIACLMFNLAALFGWDLLIRLAGYAAVALGAMAIHMFVIYPLAVMVLAGRNPLKFFSDVREPFIVAFTTASSNATLPIALKAAEERLNLPRRIARFVLTVGATANQNGTALFEGVTVLFLAQFFGVELSLTQQIVVMLVCILGGIGTAGVPAGSLPVVALILVMVGVPAEGIGLVLGVDRFLDMCRTTLNVVGDLVAATVVSRGEKDLPPNAENPGAAEPVPELA</sequence>
<dbReference type="SUPFAM" id="SSF118215">
    <property type="entry name" value="Proton glutamate symport protein"/>
    <property type="match status" value="1"/>
</dbReference>
<dbReference type="PANTHER" id="PTHR42865:SF7">
    <property type="entry name" value="PROTON_GLUTAMATE-ASPARTATE SYMPORTER"/>
    <property type="match status" value="1"/>
</dbReference>
<keyword evidence="3" id="KW-1003">Cell membrane</keyword>
<protein>
    <submittedName>
        <fullName evidence="9">Dicarboxylate/amino acid:cation symporter</fullName>
    </submittedName>
</protein>
<evidence type="ECO:0000256" key="7">
    <source>
        <dbReference type="SAM" id="MobiDB-lite"/>
    </source>
</evidence>
<proteinExistence type="predicted"/>
<evidence type="ECO:0000256" key="6">
    <source>
        <dbReference type="ARBA" id="ARBA00023136"/>
    </source>
</evidence>
<organism evidence="9 10">
    <name type="scientific">Brevundimonas balnearis</name>
    <dbReference type="NCBI Taxonomy" id="1572858"/>
    <lineage>
        <taxon>Bacteria</taxon>
        <taxon>Pseudomonadati</taxon>
        <taxon>Pseudomonadota</taxon>
        <taxon>Alphaproteobacteria</taxon>
        <taxon>Caulobacterales</taxon>
        <taxon>Caulobacteraceae</taxon>
        <taxon>Brevundimonas</taxon>
    </lineage>
</organism>
<feature type="transmembrane region" description="Helical" evidence="8">
    <location>
        <begin position="238"/>
        <end position="265"/>
    </location>
</feature>
<dbReference type="InterPro" id="IPR001991">
    <property type="entry name" value="Na-dicarboxylate_symporter"/>
</dbReference>
<evidence type="ECO:0000256" key="5">
    <source>
        <dbReference type="ARBA" id="ARBA00022989"/>
    </source>
</evidence>
<feature type="transmembrane region" description="Helical" evidence="8">
    <location>
        <begin position="375"/>
        <end position="395"/>
    </location>
</feature>
<dbReference type="Pfam" id="PF00375">
    <property type="entry name" value="SDF"/>
    <property type="match status" value="1"/>
</dbReference>
<gene>
    <name evidence="9" type="ORF">ACFFGE_02325</name>
</gene>
<dbReference type="InterPro" id="IPR036458">
    <property type="entry name" value="Na:dicarbo_symporter_sf"/>
</dbReference>
<evidence type="ECO:0000256" key="2">
    <source>
        <dbReference type="ARBA" id="ARBA00022448"/>
    </source>
</evidence>
<reference evidence="9 10" key="1">
    <citation type="submission" date="2024-09" db="EMBL/GenBank/DDBJ databases">
        <authorList>
            <person name="Sun Q."/>
            <person name="Mori K."/>
        </authorList>
    </citation>
    <scope>NUCLEOTIDE SEQUENCE [LARGE SCALE GENOMIC DNA]</scope>
    <source>
        <strain evidence="9 10">NCAIM B.02621</strain>
    </source>
</reference>
<feature type="transmembrane region" description="Helical" evidence="8">
    <location>
        <begin position="12"/>
        <end position="33"/>
    </location>
</feature>
<feature type="transmembrane region" description="Helical" evidence="8">
    <location>
        <begin position="168"/>
        <end position="189"/>
    </location>
</feature>
<feature type="transmembrane region" description="Helical" evidence="8">
    <location>
        <begin position="86"/>
        <end position="109"/>
    </location>
</feature>
<keyword evidence="6 8" id="KW-0472">Membrane</keyword>
<feature type="transmembrane region" description="Helical" evidence="8">
    <location>
        <begin position="53"/>
        <end position="74"/>
    </location>
</feature>
<evidence type="ECO:0000256" key="1">
    <source>
        <dbReference type="ARBA" id="ARBA00004651"/>
    </source>
</evidence>
<keyword evidence="4 8" id="KW-0812">Transmembrane</keyword>
<feature type="transmembrane region" description="Helical" evidence="8">
    <location>
        <begin position="210"/>
        <end position="232"/>
    </location>
</feature>
<evidence type="ECO:0000313" key="10">
    <source>
        <dbReference type="Proteomes" id="UP001589906"/>
    </source>
</evidence>
<accession>A0ABV6QZC3</accession>
<comment type="subcellular location">
    <subcellularLocation>
        <location evidence="1">Cell membrane</location>
        <topology evidence="1">Multi-pass membrane protein</topology>
    </subcellularLocation>
</comment>
<feature type="region of interest" description="Disordered" evidence="7">
    <location>
        <begin position="423"/>
        <end position="442"/>
    </location>
</feature>
<dbReference type="RefSeq" id="WP_376833915.1">
    <property type="nucleotide sequence ID" value="NZ_JBHLSW010000003.1"/>
</dbReference>
<evidence type="ECO:0000256" key="4">
    <source>
        <dbReference type="ARBA" id="ARBA00022692"/>
    </source>
</evidence>
<dbReference type="Proteomes" id="UP001589906">
    <property type="component" value="Unassembled WGS sequence"/>
</dbReference>
<evidence type="ECO:0000256" key="8">
    <source>
        <dbReference type="SAM" id="Phobius"/>
    </source>
</evidence>
<dbReference type="EMBL" id="JBHLSW010000003">
    <property type="protein sequence ID" value="MFC0632717.1"/>
    <property type="molecule type" value="Genomic_DNA"/>
</dbReference>
<dbReference type="PANTHER" id="PTHR42865">
    <property type="entry name" value="PROTON/GLUTAMATE-ASPARTATE SYMPORTER"/>
    <property type="match status" value="1"/>
</dbReference>
<comment type="caution">
    <text evidence="9">The sequence shown here is derived from an EMBL/GenBank/DDBJ whole genome shotgun (WGS) entry which is preliminary data.</text>
</comment>
<keyword evidence="10" id="KW-1185">Reference proteome</keyword>